<reference evidence="3 4" key="1">
    <citation type="submission" date="2021-01" db="EMBL/GenBank/DDBJ databases">
        <title>Whole genome shotgun sequence of Actinoplanes couchii NBRC 106145.</title>
        <authorList>
            <person name="Komaki H."/>
            <person name="Tamura T."/>
        </authorList>
    </citation>
    <scope>NUCLEOTIDE SEQUENCE [LARGE SCALE GENOMIC DNA]</scope>
    <source>
        <strain evidence="3 4">NBRC 106145</strain>
    </source>
</reference>
<feature type="region of interest" description="Disordered" evidence="1">
    <location>
        <begin position="1"/>
        <end position="31"/>
    </location>
</feature>
<evidence type="ECO:0000313" key="4">
    <source>
        <dbReference type="Proteomes" id="UP000612282"/>
    </source>
</evidence>
<dbReference type="Proteomes" id="UP000612282">
    <property type="component" value="Unassembled WGS sequence"/>
</dbReference>
<proteinExistence type="predicted"/>
<feature type="compositionally biased region" description="Low complexity" evidence="1">
    <location>
        <begin position="145"/>
        <end position="158"/>
    </location>
</feature>
<sequence>MHLAVVPRAPREMLSAGPETRPNPQEDLPARAGIVPARRQSRSAGRPRRVMQFAWGAGIAAAAVVVVAAGLLTGTPEPSIGPTTPMSAPDLLRRASLVAEKEELAPRPGQLLHVVMSEVAATGGGPTAVPVEGSTTPTPHQTDVTPGSGTSPASSSNAEPTSVDSDVMWLQPSRWQGWEAAAGDRPGFIRIAYGTPRPVPGGSLPAQARRPANAEWRVAACTGSLTAPTYAFLATLPTDPRQLAKRVTAQDPDDTWDALSGLTRAPLAPPKLRAAVYQLMAEQPGVELVPTAVDAAGRSGIAVARTLTGRGLRSELIFDAGSYRYLGERQVSTATNVTIDSRAVLAVEIVDAPPKAGPNTQTSGCGANRLPR</sequence>
<evidence type="ECO:0000256" key="1">
    <source>
        <dbReference type="SAM" id="MobiDB-lite"/>
    </source>
</evidence>
<feature type="compositionally biased region" description="Polar residues" evidence="1">
    <location>
        <begin position="133"/>
        <end position="144"/>
    </location>
</feature>
<evidence type="ECO:0000256" key="2">
    <source>
        <dbReference type="SAM" id="Phobius"/>
    </source>
</evidence>
<gene>
    <name evidence="3" type="ORF">Aco03nite_104060</name>
</gene>
<feature type="region of interest" description="Disordered" evidence="1">
    <location>
        <begin position="123"/>
        <end position="164"/>
    </location>
</feature>
<dbReference type="NCBIfam" id="NF038083">
    <property type="entry name" value="CU044_5270_fam"/>
    <property type="match status" value="1"/>
</dbReference>
<protein>
    <recommendedName>
        <fullName evidence="5">CU044_5270 family protein</fullName>
    </recommendedName>
</protein>
<dbReference type="EMBL" id="BOMG01000155">
    <property type="protein sequence ID" value="GID62002.1"/>
    <property type="molecule type" value="Genomic_DNA"/>
</dbReference>
<keyword evidence="2" id="KW-0472">Membrane</keyword>
<evidence type="ECO:0000313" key="3">
    <source>
        <dbReference type="EMBL" id="GID62002.1"/>
    </source>
</evidence>
<feature type="region of interest" description="Disordered" evidence="1">
    <location>
        <begin position="353"/>
        <end position="372"/>
    </location>
</feature>
<keyword evidence="4" id="KW-1185">Reference proteome</keyword>
<organism evidence="3 4">
    <name type="scientific">Actinoplanes couchii</name>
    <dbReference type="NCBI Taxonomy" id="403638"/>
    <lineage>
        <taxon>Bacteria</taxon>
        <taxon>Bacillati</taxon>
        <taxon>Actinomycetota</taxon>
        <taxon>Actinomycetes</taxon>
        <taxon>Micromonosporales</taxon>
        <taxon>Micromonosporaceae</taxon>
        <taxon>Actinoplanes</taxon>
    </lineage>
</organism>
<name>A0ABQ3XUE5_9ACTN</name>
<dbReference type="InterPro" id="IPR047789">
    <property type="entry name" value="CU044_5270-like"/>
</dbReference>
<keyword evidence="2" id="KW-0812">Transmembrane</keyword>
<accession>A0ABQ3XUE5</accession>
<comment type="caution">
    <text evidence="3">The sequence shown here is derived from an EMBL/GenBank/DDBJ whole genome shotgun (WGS) entry which is preliminary data.</text>
</comment>
<keyword evidence="2" id="KW-1133">Transmembrane helix</keyword>
<evidence type="ECO:0008006" key="5">
    <source>
        <dbReference type="Google" id="ProtNLM"/>
    </source>
</evidence>
<feature type="transmembrane region" description="Helical" evidence="2">
    <location>
        <begin position="53"/>
        <end position="72"/>
    </location>
</feature>